<keyword evidence="3" id="KW-1185">Reference proteome</keyword>
<evidence type="ECO:0008006" key="4">
    <source>
        <dbReference type="Google" id="ProtNLM"/>
    </source>
</evidence>
<dbReference type="EMBL" id="BMMV01000002">
    <property type="protein sequence ID" value="GGJ79721.1"/>
    <property type="molecule type" value="Genomic_DNA"/>
</dbReference>
<dbReference type="Proteomes" id="UP000660265">
    <property type="component" value="Unassembled WGS sequence"/>
</dbReference>
<dbReference type="RefSeq" id="WP_189105942.1">
    <property type="nucleotide sequence ID" value="NZ_BMMV01000002.1"/>
</dbReference>
<evidence type="ECO:0000256" key="1">
    <source>
        <dbReference type="SAM" id="Phobius"/>
    </source>
</evidence>
<comment type="caution">
    <text evidence="2">The sequence shown here is derived from an EMBL/GenBank/DDBJ whole genome shotgun (WGS) entry which is preliminary data.</text>
</comment>
<reference evidence="3" key="1">
    <citation type="journal article" date="2019" name="Int. J. Syst. Evol. Microbiol.">
        <title>The Global Catalogue of Microorganisms (GCM) 10K type strain sequencing project: providing services to taxonomists for standard genome sequencing and annotation.</title>
        <authorList>
            <consortium name="The Broad Institute Genomics Platform"/>
            <consortium name="The Broad Institute Genome Sequencing Center for Infectious Disease"/>
            <person name="Wu L."/>
            <person name="Ma J."/>
        </authorList>
    </citation>
    <scope>NUCLEOTIDE SEQUENCE [LARGE SCALE GENOMIC DNA]</scope>
    <source>
        <strain evidence="3">CGMCC 4.7275</strain>
    </source>
</reference>
<protein>
    <recommendedName>
        <fullName evidence="4">Integral membrane protein</fullName>
    </recommendedName>
</protein>
<organism evidence="2 3">
    <name type="scientific">Streptomyces camponoticapitis</name>
    <dbReference type="NCBI Taxonomy" id="1616125"/>
    <lineage>
        <taxon>Bacteria</taxon>
        <taxon>Bacillati</taxon>
        <taxon>Actinomycetota</taxon>
        <taxon>Actinomycetes</taxon>
        <taxon>Kitasatosporales</taxon>
        <taxon>Streptomycetaceae</taxon>
        <taxon>Streptomyces</taxon>
    </lineage>
</organism>
<keyword evidence="1" id="KW-0472">Membrane</keyword>
<feature type="transmembrane region" description="Helical" evidence="1">
    <location>
        <begin position="207"/>
        <end position="226"/>
    </location>
</feature>
<sequence length="247" mass="26689">MGWVIARCCVLILGLAAVWTGVDLAGEPYRQAVEFRNAKTCTGGNEPPESSKCLVRESARVTDRGTREVVTGVGEDQNVKTEYTLSIRRTAGETEVYDVSQGLYGAASQGDPADLEIWRGEVVVIGVGDERDRFTPSSASSLVRELMLAWIGAGLVLSSALRMRGSGTRSEGPVMVVIRAGCWLVLGLATLVPTSEIVAHGSVGWKLVGWAVIWLVVAAVTVPLMLKNDIRRSRRWLPWRRGGGPAR</sequence>
<feature type="transmembrane region" description="Helical" evidence="1">
    <location>
        <begin position="173"/>
        <end position="195"/>
    </location>
</feature>
<proteinExistence type="predicted"/>
<feature type="transmembrane region" description="Helical" evidence="1">
    <location>
        <begin position="142"/>
        <end position="161"/>
    </location>
</feature>
<evidence type="ECO:0000313" key="3">
    <source>
        <dbReference type="Proteomes" id="UP000660265"/>
    </source>
</evidence>
<gene>
    <name evidence="2" type="ORF">GCM10011583_09140</name>
</gene>
<keyword evidence="1" id="KW-0812">Transmembrane</keyword>
<name>A0ABQ2DZW2_9ACTN</name>
<evidence type="ECO:0000313" key="2">
    <source>
        <dbReference type="EMBL" id="GGJ79721.1"/>
    </source>
</evidence>
<keyword evidence="1" id="KW-1133">Transmembrane helix</keyword>
<accession>A0ABQ2DZW2</accession>